<evidence type="ECO:0000313" key="2">
    <source>
        <dbReference type="Proteomes" id="UP001562425"/>
    </source>
</evidence>
<keyword evidence="2" id="KW-1185">Reference proteome</keyword>
<dbReference type="AlphaFoldDB" id="A0ABD1CQX0"/>
<organism evidence="1 2">
    <name type="scientific">Culex pipiens pipiens</name>
    <name type="common">Northern house mosquito</name>
    <dbReference type="NCBI Taxonomy" id="38569"/>
    <lineage>
        <taxon>Eukaryota</taxon>
        <taxon>Metazoa</taxon>
        <taxon>Ecdysozoa</taxon>
        <taxon>Arthropoda</taxon>
        <taxon>Hexapoda</taxon>
        <taxon>Insecta</taxon>
        <taxon>Pterygota</taxon>
        <taxon>Neoptera</taxon>
        <taxon>Endopterygota</taxon>
        <taxon>Diptera</taxon>
        <taxon>Nematocera</taxon>
        <taxon>Culicoidea</taxon>
        <taxon>Culicidae</taxon>
        <taxon>Culicinae</taxon>
        <taxon>Culicini</taxon>
        <taxon>Culex</taxon>
        <taxon>Culex</taxon>
    </lineage>
</organism>
<reference evidence="1 2" key="1">
    <citation type="submission" date="2024-05" db="EMBL/GenBank/DDBJ databases">
        <title>Culex pipiens pipiens assembly and annotation.</title>
        <authorList>
            <person name="Alout H."/>
            <person name="Durand T."/>
        </authorList>
    </citation>
    <scope>NUCLEOTIDE SEQUENCE [LARGE SCALE GENOMIC DNA]</scope>
    <source>
        <strain evidence="1">HA-2024</strain>
        <tissue evidence="1">Whole body</tissue>
    </source>
</reference>
<sequence length="41" mass="4472">QVIRYATPITTTHESTLCAIFSNQIVVNTVISGQISHDLLS</sequence>
<evidence type="ECO:0000313" key="1">
    <source>
        <dbReference type="EMBL" id="KAL1378783.1"/>
    </source>
</evidence>
<name>A0ABD1CQX0_CULPP</name>
<gene>
    <name evidence="1" type="ORF">pipiens_015352</name>
</gene>
<accession>A0ABD1CQX0</accession>
<protein>
    <submittedName>
        <fullName evidence="1">Uncharacterized protein</fullName>
    </submittedName>
</protein>
<comment type="caution">
    <text evidence="1">The sequence shown here is derived from an EMBL/GenBank/DDBJ whole genome shotgun (WGS) entry which is preliminary data.</text>
</comment>
<dbReference type="Proteomes" id="UP001562425">
    <property type="component" value="Unassembled WGS sequence"/>
</dbReference>
<dbReference type="EMBL" id="JBEHCU010010100">
    <property type="protein sequence ID" value="KAL1378783.1"/>
    <property type="molecule type" value="Genomic_DNA"/>
</dbReference>
<proteinExistence type="predicted"/>
<feature type="non-terminal residue" evidence="1">
    <location>
        <position position="1"/>
    </location>
</feature>